<reference evidence="2" key="1">
    <citation type="submission" date="2016-10" db="EMBL/GenBank/DDBJ databases">
        <authorList>
            <person name="Varghese N."/>
            <person name="Submissions S."/>
        </authorList>
    </citation>
    <scope>NUCLEOTIDE SEQUENCE [LARGE SCALE GENOMIC DNA]</scope>
    <source>
        <strain evidence="2">S9</strain>
    </source>
</reference>
<keyword evidence="2" id="KW-1185">Reference proteome</keyword>
<organism evidence="1 2">
    <name type="scientific">Salipaludibacillus aurantiacus</name>
    <dbReference type="NCBI Taxonomy" id="1601833"/>
    <lineage>
        <taxon>Bacteria</taxon>
        <taxon>Bacillati</taxon>
        <taxon>Bacillota</taxon>
        <taxon>Bacilli</taxon>
        <taxon>Bacillales</taxon>
        <taxon>Bacillaceae</taxon>
    </lineage>
</organism>
<dbReference type="Proteomes" id="UP000198571">
    <property type="component" value="Unassembled WGS sequence"/>
</dbReference>
<gene>
    <name evidence="1" type="ORF">SAMN05518684_101310</name>
</gene>
<proteinExistence type="predicted"/>
<dbReference type="STRING" id="1601833.SAMN05518684_101310"/>
<name>A0A1H9PGY1_9BACI</name>
<dbReference type="AlphaFoldDB" id="A0A1H9PGY1"/>
<evidence type="ECO:0000313" key="2">
    <source>
        <dbReference type="Proteomes" id="UP000198571"/>
    </source>
</evidence>
<dbReference type="OrthoDB" id="2890131at2"/>
<evidence type="ECO:0000313" key="1">
    <source>
        <dbReference type="EMBL" id="SER47414.1"/>
    </source>
</evidence>
<dbReference type="RefSeq" id="WP_093047235.1">
    <property type="nucleotide sequence ID" value="NZ_FOGT01000001.1"/>
</dbReference>
<protein>
    <submittedName>
        <fullName evidence="1">Uncharacterized protein</fullName>
    </submittedName>
</protein>
<sequence length="104" mass="11926">MIVKDLVETRELLTDETNENVFVVYERFENVDCQCDGRNLEEIECDPEEMVQILLGNPESADSLKSVKTYQVGVVFSSVDAIIKDIYTNYRDYLKKDDVLVPLG</sequence>
<accession>A0A1H9PGY1</accession>
<dbReference type="EMBL" id="FOGT01000001">
    <property type="protein sequence ID" value="SER47414.1"/>
    <property type="molecule type" value="Genomic_DNA"/>
</dbReference>